<feature type="region of interest" description="Disordered" evidence="1">
    <location>
        <begin position="1"/>
        <end position="41"/>
    </location>
</feature>
<dbReference type="AlphaFoldDB" id="A0A3N4IGZ3"/>
<evidence type="ECO:0000313" key="2">
    <source>
        <dbReference type="EMBL" id="RPA84896.1"/>
    </source>
</evidence>
<evidence type="ECO:0000313" key="3">
    <source>
        <dbReference type="Proteomes" id="UP000275078"/>
    </source>
</evidence>
<evidence type="ECO:0000256" key="1">
    <source>
        <dbReference type="SAM" id="MobiDB-lite"/>
    </source>
</evidence>
<gene>
    <name evidence="2" type="ORF">BJ508DRAFT_19874</name>
</gene>
<dbReference type="EMBL" id="ML119656">
    <property type="protein sequence ID" value="RPA84896.1"/>
    <property type="molecule type" value="Genomic_DNA"/>
</dbReference>
<dbReference type="Proteomes" id="UP000275078">
    <property type="component" value="Unassembled WGS sequence"/>
</dbReference>
<keyword evidence="3" id="KW-1185">Reference proteome</keyword>
<protein>
    <submittedName>
        <fullName evidence="2">Uncharacterized protein</fullName>
    </submittedName>
</protein>
<reference evidence="2 3" key="1">
    <citation type="journal article" date="2018" name="Nat. Ecol. Evol.">
        <title>Pezizomycetes genomes reveal the molecular basis of ectomycorrhizal truffle lifestyle.</title>
        <authorList>
            <person name="Murat C."/>
            <person name="Payen T."/>
            <person name="Noel B."/>
            <person name="Kuo A."/>
            <person name="Morin E."/>
            <person name="Chen J."/>
            <person name="Kohler A."/>
            <person name="Krizsan K."/>
            <person name="Balestrini R."/>
            <person name="Da Silva C."/>
            <person name="Montanini B."/>
            <person name="Hainaut M."/>
            <person name="Levati E."/>
            <person name="Barry K.W."/>
            <person name="Belfiori B."/>
            <person name="Cichocki N."/>
            <person name="Clum A."/>
            <person name="Dockter R.B."/>
            <person name="Fauchery L."/>
            <person name="Guy J."/>
            <person name="Iotti M."/>
            <person name="Le Tacon F."/>
            <person name="Lindquist E.A."/>
            <person name="Lipzen A."/>
            <person name="Malagnac F."/>
            <person name="Mello A."/>
            <person name="Molinier V."/>
            <person name="Miyauchi S."/>
            <person name="Poulain J."/>
            <person name="Riccioni C."/>
            <person name="Rubini A."/>
            <person name="Sitrit Y."/>
            <person name="Splivallo R."/>
            <person name="Traeger S."/>
            <person name="Wang M."/>
            <person name="Zifcakova L."/>
            <person name="Wipf D."/>
            <person name="Zambonelli A."/>
            <person name="Paolocci F."/>
            <person name="Nowrousian M."/>
            <person name="Ottonello S."/>
            <person name="Baldrian P."/>
            <person name="Spatafora J.W."/>
            <person name="Henrissat B."/>
            <person name="Nagy L.G."/>
            <person name="Aury J.M."/>
            <person name="Wincker P."/>
            <person name="Grigoriev I.V."/>
            <person name="Bonfante P."/>
            <person name="Martin F.M."/>
        </authorList>
    </citation>
    <scope>NUCLEOTIDE SEQUENCE [LARGE SCALE GENOMIC DNA]</scope>
    <source>
        <strain evidence="2 3">RN42</strain>
    </source>
</reference>
<organism evidence="2 3">
    <name type="scientific">Ascobolus immersus RN42</name>
    <dbReference type="NCBI Taxonomy" id="1160509"/>
    <lineage>
        <taxon>Eukaryota</taxon>
        <taxon>Fungi</taxon>
        <taxon>Dikarya</taxon>
        <taxon>Ascomycota</taxon>
        <taxon>Pezizomycotina</taxon>
        <taxon>Pezizomycetes</taxon>
        <taxon>Pezizales</taxon>
        <taxon>Ascobolaceae</taxon>
        <taxon>Ascobolus</taxon>
    </lineage>
</organism>
<feature type="compositionally biased region" description="Basic and acidic residues" evidence="1">
    <location>
        <begin position="7"/>
        <end position="16"/>
    </location>
</feature>
<name>A0A3N4IGZ3_ASCIM</name>
<proteinExistence type="predicted"/>
<accession>A0A3N4IGZ3</accession>
<sequence length="167" mass="18392">MNANPKAPEEPPHETPRTLPSIGRLRPKLSPKSSIFPTDGIMKRPPILRAGVREEDDAPSRQYCTPLEMTEIARLWRLRQGGTLQVLEGWMAEVEDLGSNDIAGRGGEARGAGEEAEVKRESLNFTFLCASVDSGKVEEKNLRLLMAISIAQPTHSIEGQYSHSTKS</sequence>